<dbReference type="SUPFAM" id="SSF141673">
    <property type="entry name" value="MOSC N-terminal domain-like"/>
    <property type="match status" value="1"/>
</dbReference>
<dbReference type="Pfam" id="PF03476">
    <property type="entry name" value="MOSC_N"/>
    <property type="match status" value="1"/>
</dbReference>
<dbReference type="CTD" id="55034"/>
<dbReference type="InterPro" id="IPR015421">
    <property type="entry name" value="PyrdxlP-dep_Trfase_major"/>
</dbReference>
<keyword evidence="3 6" id="KW-0808">Transferase</keyword>
<dbReference type="Ensembl" id="ENSTGET00000032868.1">
    <property type="protein sequence ID" value="ENSTGEP00000027570.1"/>
    <property type="gene ID" value="ENSTGEG00000022259.1"/>
</dbReference>
<evidence type="ECO:0000259" key="8">
    <source>
        <dbReference type="PROSITE" id="PS51340"/>
    </source>
</evidence>
<dbReference type="KEGG" id="tge:112611441"/>
<dbReference type="RefSeq" id="XP_025221014.1">
    <property type="nucleotide sequence ID" value="XM_025365229.1"/>
</dbReference>
<dbReference type="GeneID" id="112611441"/>
<dbReference type="AlphaFoldDB" id="A0A8D2FZL7"/>
<feature type="region of interest" description="Disordered" evidence="7">
    <location>
        <begin position="497"/>
        <end position="516"/>
    </location>
</feature>
<keyword evidence="10" id="KW-1185">Reference proteome</keyword>
<evidence type="ECO:0000313" key="9">
    <source>
        <dbReference type="Ensembl" id="ENSTGEP00000027570.1"/>
    </source>
</evidence>
<dbReference type="InterPro" id="IPR015424">
    <property type="entry name" value="PyrdxlP-dep_Trfase"/>
</dbReference>
<proteinExistence type="inferred from homology"/>
<feature type="modified residue" description="N6-(pyridoxal phosphate)lysine" evidence="6">
    <location>
        <position position="266"/>
    </location>
</feature>
<reference evidence="9" key="3">
    <citation type="submission" date="2025-09" db="UniProtKB">
        <authorList>
            <consortium name="Ensembl"/>
        </authorList>
    </citation>
    <scope>IDENTIFICATION</scope>
</reference>
<keyword evidence="4 6" id="KW-0663">Pyridoxal phosphate</keyword>
<dbReference type="SUPFAM" id="SSF50800">
    <property type="entry name" value="PK beta-barrel domain-like"/>
    <property type="match status" value="1"/>
</dbReference>
<comment type="pathway">
    <text evidence="1">Cofactor biosynthesis; molybdopterin biosynthesis.</text>
</comment>
<keyword evidence="5 6" id="KW-0501">Molybdenum cofactor biosynthesis</keyword>
<evidence type="ECO:0000256" key="3">
    <source>
        <dbReference type="ARBA" id="ARBA00022679"/>
    </source>
</evidence>
<comment type="function">
    <text evidence="6">Sulfurates the molybdenum cofactor. Sulfation of molybdenum is essential for xanthine dehydrogenase (XDH) and aldehyde oxidase (ADO) enzymes in which molybdenum cofactor is liganded by 1 oxygen and 1 sulfur atom in active form.</text>
</comment>
<dbReference type="PROSITE" id="PS51340">
    <property type="entry name" value="MOSC"/>
    <property type="match status" value="1"/>
</dbReference>
<dbReference type="Pfam" id="PF00266">
    <property type="entry name" value="Aminotran_5"/>
    <property type="match status" value="1"/>
</dbReference>
<dbReference type="FunFam" id="3.40.640.10:FF:000096">
    <property type="entry name" value="Molybdenum cofactor sulfurase"/>
    <property type="match status" value="1"/>
</dbReference>
<dbReference type="GO" id="GO:0016829">
    <property type="term" value="F:lyase activity"/>
    <property type="evidence" value="ECO:0007669"/>
    <property type="project" value="UniProtKB-UniRule"/>
</dbReference>
<dbReference type="GO" id="GO:0030151">
    <property type="term" value="F:molybdenum ion binding"/>
    <property type="evidence" value="ECO:0007669"/>
    <property type="project" value="UniProtKB-UniRule"/>
</dbReference>
<evidence type="ECO:0000256" key="1">
    <source>
        <dbReference type="ARBA" id="ARBA00005046"/>
    </source>
</evidence>
<dbReference type="SUPFAM" id="SSF53383">
    <property type="entry name" value="PLP-dependent transferases"/>
    <property type="match status" value="1"/>
</dbReference>
<dbReference type="GO" id="GO:0030170">
    <property type="term" value="F:pyridoxal phosphate binding"/>
    <property type="evidence" value="ECO:0007669"/>
    <property type="project" value="UniProtKB-UniRule"/>
</dbReference>
<dbReference type="GO" id="GO:0008265">
    <property type="term" value="F:molybdenum cofactor sulfurtransferase activity"/>
    <property type="evidence" value="ECO:0007669"/>
    <property type="project" value="UniProtKB-UniRule"/>
</dbReference>
<dbReference type="PANTHER" id="PTHR14237">
    <property type="entry name" value="MOLYBDOPTERIN COFACTOR SULFURASE MOSC"/>
    <property type="match status" value="1"/>
</dbReference>
<evidence type="ECO:0000256" key="7">
    <source>
        <dbReference type="SAM" id="MobiDB-lite"/>
    </source>
</evidence>
<name>A0A8D2FZL7_THEGE</name>
<dbReference type="Proteomes" id="UP000694411">
    <property type="component" value="Chromosome 18"/>
</dbReference>
<feature type="region of interest" description="Disordered" evidence="7">
    <location>
        <begin position="1"/>
        <end position="20"/>
    </location>
</feature>
<dbReference type="Gene3D" id="3.40.640.10">
    <property type="entry name" value="Type I PLP-dependent aspartate aminotransferase-like (Major domain)"/>
    <property type="match status" value="1"/>
</dbReference>
<feature type="active site" evidence="6">
    <location>
        <position position="426"/>
    </location>
</feature>
<sequence>MASAAAESGRELPAFAGSRDPSAPRLAYGYGYGPGSLRELRAREFRRLAGTVYLDHAGATLFSQSQLESFTNDLMENTYGNPHSQNISSKLTYDTVEQVRYRILAHFHTTAEDYTVIFTSGSTAALKLVAEAFPWVSQGPESSGSQFCYLTDSHTSVVGMRNVTMAINVTSTPVRPEDLWSAEERGASVSDPDCQLPHLFCYPAQSNFSGVRYPLSWIEEVKSGRLHPVSTPGKWFVLLDAASYVSTSPLDLSAHQADFVPISFYKIFGFPTGLGALLVHNRAAPLLRKTYFGGGTASAYLAGEDFYIPRPSVAQRFEDGTISFLDVIALKHGFDTLERLTGGMENIKQHTFTLAQYTYVALSSLRYPNGAAVVRIYSDSEFSSPEVQGPIINFNVLDDKGNIIGYSQVDKMASLYNIHLRTGCFCNTGACQRHLGISNEMVRKHFQAGHVCGDNMDLIDGQPTGSVRISFGYMSTLDDVQAFLRFIIDTRLHSSGDWPVPQTHADTGEAGAPSAESQADVTPAVMGRHSLLPQEDALTGSGVWNNSSTTVNAVPVAPPVCDVARTQQIPSEKAAGVLQGALGPLVVTNLYLYPIKSCAAFEVTRWPVGNQGLLYDRSWMVVNHNGVCLSQKQEPRLCLIQPFIDLQQRIMVIKAKGMEPIEVPLEENSEQTQIRQSRVCADRVNTYDCGEKISSWLSTFFGRPCHLIKQSSNFQRNAKKKHGKDQLPGTMATLSLVNEAQYLLINTSSILELHQQLNTSDENGKQELFSVKDLSLRFRANIIINGKRAFEEEKWDEISIGSLHFQVVGPCHRCQMICIDQQTGQRNQHVFQKLSESRETKVNFGMYLMHTSLDLSSPCFLSVGSQVLPVLKENVEGHDLPASEKHQDVTS</sequence>
<comment type="catalytic activity">
    <reaction evidence="6">
        <text>Mo-molybdopterin + L-cysteine + AH2 = thio-Mo-molybdopterin + L-alanine + A + H2O</text>
        <dbReference type="Rhea" id="RHEA:42636"/>
        <dbReference type="ChEBI" id="CHEBI:13193"/>
        <dbReference type="ChEBI" id="CHEBI:15377"/>
        <dbReference type="ChEBI" id="CHEBI:17499"/>
        <dbReference type="ChEBI" id="CHEBI:35235"/>
        <dbReference type="ChEBI" id="CHEBI:57972"/>
        <dbReference type="ChEBI" id="CHEBI:71302"/>
        <dbReference type="ChEBI" id="CHEBI:82685"/>
        <dbReference type="EC" id="2.8.1.9"/>
    </reaction>
</comment>
<comment type="cofactor">
    <cofactor evidence="6">
        <name>pyridoxal 5'-phosphate</name>
        <dbReference type="ChEBI" id="CHEBI:597326"/>
    </cofactor>
</comment>
<keyword evidence="2" id="KW-0597">Phosphoprotein</keyword>
<evidence type="ECO:0000256" key="6">
    <source>
        <dbReference type="HAMAP-Rule" id="MF_03050"/>
    </source>
</evidence>
<dbReference type="Pfam" id="PF03473">
    <property type="entry name" value="MOSC"/>
    <property type="match status" value="1"/>
</dbReference>
<evidence type="ECO:0000256" key="2">
    <source>
        <dbReference type="ARBA" id="ARBA00022553"/>
    </source>
</evidence>
<dbReference type="InterPro" id="IPR028886">
    <property type="entry name" value="MoCo_sulfurase"/>
</dbReference>
<dbReference type="InterPro" id="IPR011037">
    <property type="entry name" value="Pyrv_Knase-like_insert_dom_sf"/>
</dbReference>
<dbReference type="PANTHER" id="PTHR14237:SF80">
    <property type="entry name" value="MOLYBDENUM COFACTOR SULFURASE"/>
    <property type="match status" value="1"/>
</dbReference>
<protein>
    <recommendedName>
        <fullName evidence="6">Molybdenum cofactor sulfurase</fullName>
        <shortName evidence="6">MCS</shortName>
        <shortName evidence="6">MOS</shortName>
        <shortName evidence="6">MoCo sulfurase</shortName>
        <ecNumber evidence="6">2.8.1.9</ecNumber>
    </recommendedName>
    <alternativeName>
        <fullName evidence="6">Molybdenum cofactor sulfurtransferase</fullName>
    </alternativeName>
</protein>
<dbReference type="EC" id="2.8.1.9" evidence="6"/>
<comment type="similarity">
    <text evidence="6">Belongs to the class-V pyridoxal-phosphate-dependent aminotransferase family. MOCOS subfamily.</text>
</comment>
<evidence type="ECO:0000313" key="10">
    <source>
        <dbReference type="Proteomes" id="UP000694411"/>
    </source>
</evidence>
<reference evidence="9" key="1">
    <citation type="submission" date="2018-05" db="EMBL/GenBank/DDBJ databases">
        <title>Whole genome of Theropithecus gelada.</title>
        <authorList>
            <person name="Chiou K.L."/>
            <person name="Snyder-Mackler N."/>
        </authorList>
    </citation>
    <scope>NUCLEOTIDE SEQUENCE [LARGE SCALE GENOMIC DNA]</scope>
</reference>
<evidence type="ECO:0000256" key="4">
    <source>
        <dbReference type="ARBA" id="ARBA00022898"/>
    </source>
</evidence>
<dbReference type="InterPro" id="IPR000192">
    <property type="entry name" value="Aminotrans_V_dom"/>
</dbReference>
<feature type="domain" description="MOSC" evidence="8">
    <location>
        <begin position="709"/>
        <end position="870"/>
    </location>
</feature>
<evidence type="ECO:0000256" key="5">
    <source>
        <dbReference type="ARBA" id="ARBA00023150"/>
    </source>
</evidence>
<accession>A0A8D2FZL7</accession>
<gene>
    <name evidence="6 9" type="primary">MOCOS</name>
</gene>
<dbReference type="HAMAP" id="MF_03050">
    <property type="entry name" value="MOCOS"/>
    <property type="match status" value="1"/>
</dbReference>
<reference evidence="9" key="2">
    <citation type="submission" date="2025-08" db="UniProtKB">
        <authorList>
            <consortium name="Ensembl"/>
        </authorList>
    </citation>
    <scope>IDENTIFICATION</scope>
</reference>
<dbReference type="GO" id="GO:0006777">
    <property type="term" value="P:Mo-molybdopterin cofactor biosynthetic process"/>
    <property type="evidence" value="ECO:0007669"/>
    <property type="project" value="UniProtKB-UniRule"/>
</dbReference>
<dbReference type="InterPro" id="IPR005302">
    <property type="entry name" value="MoCF_Sase_C"/>
</dbReference>
<dbReference type="InterPro" id="IPR005303">
    <property type="entry name" value="MOCOS_middle"/>
</dbReference>
<organism evidence="9 10">
    <name type="scientific">Theropithecus gelada</name>
    <name type="common">Gelada baboon</name>
    <dbReference type="NCBI Taxonomy" id="9565"/>
    <lineage>
        <taxon>Eukaryota</taxon>
        <taxon>Metazoa</taxon>
        <taxon>Chordata</taxon>
        <taxon>Craniata</taxon>
        <taxon>Vertebrata</taxon>
        <taxon>Euteleostomi</taxon>
        <taxon>Mammalia</taxon>
        <taxon>Eutheria</taxon>
        <taxon>Euarchontoglires</taxon>
        <taxon>Primates</taxon>
        <taxon>Haplorrhini</taxon>
        <taxon>Catarrhini</taxon>
        <taxon>Cercopithecidae</taxon>
        <taxon>Cercopithecinae</taxon>
        <taxon>Theropithecus</taxon>
    </lineage>
</organism>